<dbReference type="Proteomes" id="UP000326582">
    <property type="component" value="Chromosome 5"/>
</dbReference>
<organism evidence="1 2">
    <name type="scientific">Clavispora lusitaniae</name>
    <name type="common">Candida lusitaniae</name>
    <dbReference type="NCBI Taxonomy" id="36911"/>
    <lineage>
        <taxon>Eukaryota</taxon>
        <taxon>Fungi</taxon>
        <taxon>Dikarya</taxon>
        <taxon>Ascomycota</taxon>
        <taxon>Saccharomycotina</taxon>
        <taxon>Pichiomycetes</taxon>
        <taxon>Metschnikowiaceae</taxon>
        <taxon>Clavispora</taxon>
    </lineage>
</organism>
<protein>
    <submittedName>
        <fullName evidence="1">DNA-directed RNA polymerase III subunit</fullName>
    </submittedName>
</protein>
<keyword evidence="1" id="KW-0804">Transcription</keyword>
<dbReference type="EMBL" id="CP038488">
    <property type="protein sequence ID" value="QFZ29314.1"/>
    <property type="molecule type" value="Genomic_DNA"/>
</dbReference>
<proteinExistence type="predicted"/>
<evidence type="ECO:0000313" key="1">
    <source>
        <dbReference type="EMBL" id="QFZ29314.1"/>
    </source>
</evidence>
<evidence type="ECO:0000313" key="2">
    <source>
        <dbReference type="Proteomes" id="UP000326582"/>
    </source>
</evidence>
<name>A0ACD0WP71_CLALS</name>
<keyword evidence="1" id="KW-0240">DNA-directed RNA polymerase</keyword>
<reference evidence="2" key="1">
    <citation type="journal article" date="2019" name="MBio">
        <title>Comparative genomics for the elucidation of multidrug resistance (MDR) in Candida lusitaniae.</title>
        <authorList>
            <person name="Kannan A."/>
            <person name="Asner S.A."/>
            <person name="Trachsel E."/>
            <person name="Kelly S."/>
            <person name="Parker J."/>
            <person name="Sanglard D."/>
        </authorList>
    </citation>
    <scope>NUCLEOTIDE SEQUENCE [LARGE SCALE GENOMIC DNA]</scope>
    <source>
        <strain evidence="2">P1</strain>
    </source>
</reference>
<sequence length="269" mass="29705">MRKAHHLPTTMEKDNLFVAEEEDVSQSPASEEYHDFTNPSQGDEDPIIQSIPLVHAKLPDRASQSIHVLQYTGKGKNAPFVHDQLKATMKPESKVVEVKIPMDTSKFYDEGRTEELGSRVETLALQGVLTNTDGGLYVGKVVEKEGGPQIVLLPLDSTAQLRPSFKYIDDLDTARTAQLRQESSSSDPSKQNAAVQVLQTASKAGQMSADGHSAQIGSCLKHIKKFNEEEWQSLSWRNGEDSALMSLKERLVTPEVAPVSVRTVFDEFA</sequence>
<keyword evidence="2" id="KW-1185">Reference proteome</keyword>
<accession>A0ACD0WP71</accession>
<gene>
    <name evidence="1" type="ORF">EJF14_50549</name>
</gene>